<sequence>MIRRLFYLALGAYLATWVQRRLRALKPDHVARRAADQVRGLAADIREQALYRETELRAQYGLDTVSKSKLSPNVRDGR</sequence>
<organism evidence="1 2">
    <name type="scientific">Acrocarpospora corrugata</name>
    <dbReference type="NCBI Taxonomy" id="35763"/>
    <lineage>
        <taxon>Bacteria</taxon>
        <taxon>Bacillati</taxon>
        <taxon>Actinomycetota</taxon>
        <taxon>Actinomycetes</taxon>
        <taxon>Streptosporangiales</taxon>
        <taxon>Streptosporangiaceae</taxon>
        <taxon>Acrocarpospora</taxon>
    </lineage>
</organism>
<accession>A0A5M3W4N9</accession>
<evidence type="ECO:0000313" key="1">
    <source>
        <dbReference type="EMBL" id="GES03220.1"/>
    </source>
</evidence>
<dbReference type="EMBL" id="BLAD01000066">
    <property type="protein sequence ID" value="GES03220.1"/>
    <property type="molecule type" value="Genomic_DNA"/>
</dbReference>
<evidence type="ECO:0000313" key="2">
    <source>
        <dbReference type="Proteomes" id="UP000334990"/>
    </source>
</evidence>
<comment type="caution">
    <text evidence="1">The sequence shown here is derived from an EMBL/GenBank/DDBJ whole genome shotgun (WGS) entry which is preliminary data.</text>
</comment>
<proteinExistence type="predicted"/>
<reference evidence="1 2" key="1">
    <citation type="submission" date="2019-10" db="EMBL/GenBank/DDBJ databases">
        <title>Whole genome shotgun sequence of Acrocarpospora corrugata NBRC 13972.</title>
        <authorList>
            <person name="Ichikawa N."/>
            <person name="Kimura A."/>
            <person name="Kitahashi Y."/>
            <person name="Komaki H."/>
            <person name="Oguchi A."/>
        </authorList>
    </citation>
    <scope>NUCLEOTIDE SEQUENCE [LARGE SCALE GENOMIC DNA]</scope>
    <source>
        <strain evidence="1 2">NBRC 13972</strain>
    </source>
</reference>
<protein>
    <submittedName>
        <fullName evidence="1">Uncharacterized protein</fullName>
    </submittedName>
</protein>
<dbReference type="OrthoDB" id="3538051at2"/>
<gene>
    <name evidence="1" type="ORF">Acor_52860</name>
</gene>
<dbReference type="RefSeq" id="WP_155339395.1">
    <property type="nucleotide sequence ID" value="NZ_BAAABN010000006.1"/>
</dbReference>
<keyword evidence="2" id="KW-1185">Reference proteome</keyword>
<dbReference type="Proteomes" id="UP000334990">
    <property type="component" value="Unassembled WGS sequence"/>
</dbReference>
<name>A0A5M3W4N9_9ACTN</name>
<dbReference type="AlphaFoldDB" id="A0A5M3W4N9"/>